<dbReference type="Gene3D" id="3.30.70.270">
    <property type="match status" value="1"/>
</dbReference>
<accession>A0ABQ4PIE8</accession>
<proteinExistence type="predicted"/>
<reference evidence="2 3" key="1">
    <citation type="submission" date="2021-05" db="EMBL/GenBank/DDBJ databases">
        <title>Molecular characterization for Shewanella algae harboring chromosomal blaOXA-55-like strains isolated from clinical and environment sample.</title>
        <authorList>
            <person name="Ohama Y."/>
            <person name="Aoki K."/>
            <person name="Harada S."/>
            <person name="Moriya K."/>
            <person name="Ishii Y."/>
            <person name="Tateda K."/>
        </authorList>
    </citation>
    <scope>NUCLEOTIDE SEQUENCE [LARGE SCALE GENOMIC DNA]</scope>
    <source>
        <strain evidence="2 3">LMG 23746</strain>
    </source>
</reference>
<evidence type="ECO:0000313" key="3">
    <source>
        <dbReference type="Proteomes" id="UP000761574"/>
    </source>
</evidence>
<protein>
    <submittedName>
        <fullName evidence="2">GGDEF domain-containing protein</fullName>
    </submittedName>
</protein>
<name>A0ABQ4PIE8_9GAMM</name>
<dbReference type="EMBL" id="BPFB01000022">
    <property type="protein sequence ID" value="GIU47340.1"/>
    <property type="molecule type" value="Genomic_DNA"/>
</dbReference>
<dbReference type="SUPFAM" id="SSF55073">
    <property type="entry name" value="Nucleotide cyclase"/>
    <property type="match status" value="1"/>
</dbReference>
<dbReference type="RefSeq" id="WP_119977680.1">
    <property type="nucleotide sequence ID" value="NZ_BPFB01000022.1"/>
</dbReference>
<dbReference type="InterPro" id="IPR043128">
    <property type="entry name" value="Rev_trsase/Diguanyl_cyclase"/>
</dbReference>
<dbReference type="Proteomes" id="UP000761574">
    <property type="component" value="Unassembled WGS sequence"/>
</dbReference>
<evidence type="ECO:0000313" key="2">
    <source>
        <dbReference type="EMBL" id="GIU47340.1"/>
    </source>
</evidence>
<feature type="region of interest" description="Disordered" evidence="1">
    <location>
        <begin position="306"/>
        <end position="325"/>
    </location>
</feature>
<comment type="caution">
    <text evidence="2">The sequence shown here is derived from an EMBL/GenBank/DDBJ whole genome shotgun (WGS) entry which is preliminary data.</text>
</comment>
<organism evidence="2 3">
    <name type="scientific">Shewanella algidipiscicola</name>
    <dbReference type="NCBI Taxonomy" id="614070"/>
    <lineage>
        <taxon>Bacteria</taxon>
        <taxon>Pseudomonadati</taxon>
        <taxon>Pseudomonadota</taxon>
        <taxon>Gammaproteobacteria</taxon>
        <taxon>Alteromonadales</taxon>
        <taxon>Shewanellaceae</taxon>
        <taxon>Shewanella</taxon>
    </lineage>
</organism>
<gene>
    <name evidence="2" type="ORF">TUM4630_21040</name>
</gene>
<dbReference type="InterPro" id="IPR029787">
    <property type="entry name" value="Nucleotide_cyclase"/>
</dbReference>
<evidence type="ECO:0000256" key="1">
    <source>
        <dbReference type="SAM" id="MobiDB-lite"/>
    </source>
</evidence>
<sequence>MLPENIDTGASILENDNTQINLVRWMHQCELMKRYYQAEVAFVVQQTALGFEVIVSSINDSRKYLAGTVYPADLSLFNRLSNNQPDGTNIDFSGQNIPLPNDFASARNILSRPLHWPDGTVFGCLCVLNTQGDESININAFMLEPFQILLQQDLALLCQSQRIESLSMRDRETGMLNHYGFIMMAPRQLNLGRRFGAHAGILLFELTPTPPALSVIEHKHTRLLGNIIQDTIRTADIAAHYNQSQFVVLIFIDSERDLNHIVMRVKKSLKQQNGLLQLDSGSAFFAPESSAKLAPMLALAKSQLRSQQAHTQDDPNSINFNHGLS</sequence>
<keyword evidence="3" id="KW-1185">Reference proteome</keyword>